<dbReference type="GO" id="GO:0045893">
    <property type="term" value="P:positive regulation of DNA-templated transcription"/>
    <property type="evidence" value="ECO:0007669"/>
    <property type="project" value="InterPro"/>
</dbReference>
<evidence type="ECO:0000259" key="1">
    <source>
        <dbReference type="Pfam" id="PF04812"/>
    </source>
</evidence>
<dbReference type="Pfam" id="PF04812">
    <property type="entry name" value="HNF-1B_C"/>
    <property type="match status" value="1"/>
</dbReference>
<dbReference type="Proteomes" id="UP001142489">
    <property type="component" value="Unassembled WGS sequence"/>
</dbReference>
<gene>
    <name evidence="2" type="ORF">JRQ81_008164</name>
</gene>
<organism evidence="2 3">
    <name type="scientific">Phrynocephalus forsythii</name>
    <dbReference type="NCBI Taxonomy" id="171643"/>
    <lineage>
        <taxon>Eukaryota</taxon>
        <taxon>Metazoa</taxon>
        <taxon>Chordata</taxon>
        <taxon>Craniata</taxon>
        <taxon>Vertebrata</taxon>
        <taxon>Euteleostomi</taxon>
        <taxon>Lepidosauria</taxon>
        <taxon>Squamata</taxon>
        <taxon>Bifurcata</taxon>
        <taxon>Unidentata</taxon>
        <taxon>Episquamata</taxon>
        <taxon>Toxicofera</taxon>
        <taxon>Iguania</taxon>
        <taxon>Acrodonta</taxon>
        <taxon>Agamidae</taxon>
        <taxon>Agaminae</taxon>
        <taxon>Phrynocephalus</taxon>
    </lineage>
</organism>
<evidence type="ECO:0000313" key="2">
    <source>
        <dbReference type="EMBL" id="KAJ7308889.1"/>
    </source>
</evidence>
<name>A0A9Q1AT72_9SAUR</name>
<dbReference type="InterPro" id="IPR006897">
    <property type="entry name" value="HNF1b_C"/>
</dbReference>
<dbReference type="AlphaFoldDB" id="A0A9Q1AT72"/>
<accession>A0A9Q1AT72</accession>
<reference evidence="2" key="1">
    <citation type="journal article" date="2023" name="DNA Res.">
        <title>Chromosome-level genome assembly of Phrynocephalus forsythii using third-generation DNA sequencing and Hi-C analysis.</title>
        <authorList>
            <person name="Qi Y."/>
            <person name="Zhao W."/>
            <person name="Zhao Y."/>
            <person name="Niu C."/>
            <person name="Cao S."/>
            <person name="Zhang Y."/>
        </authorList>
    </citation>
    <scope>NUCLEOTIDE SEQUENCE</scope>
    <source>
        <tissue evidence="2">Muscle</tissue>
    </source>
</reference>
<feature type="domain" description="Hepatocyte nuclear factor 1 beta isoform C-terminal" evidence="1">
    <location>
        <begin position="34"/>
        <end position="78"/>
    </location>
</feature>
<dbReference type="OrthoDB" id="10069265at2759"/>
<evidence type="ECO:0000313" key="3">
    <source>
        <dbReference type="Proteomes" id="UP001142489"/>
    </source>
</evidence>
<comment type="caution">
    <text evidence="2">The sequence shown here is derived from an EMBL/GenBank/DDBJ whole genome shotgun (WGS) entry which is preliminary data.</text>
</comment>
<dbReference type="EMBL" id="JAPFRF010000017">
    <property type="protein sequence ID" value="KAJ7308889.1"/>
    <property type="molecule type" value="Genomic_DNA"/>
</dbReference>
<protein>
    <recommendedName>
        <fullName evidence="1">Hepatocyte nuclear factor 1 beta isoform C-terminal domain-containing protein</fullName>
    </recommendedName>
</protein>
<sequence>MPEEKPLMRESFLVRFQDGCSFPPHITGEYDCCRLFHSTVYAHKPEPPQYSHTSRFPSAMVVTDTSSISSLTNMASSKQCPLQAW</sequence>
<keyword evidence="3" id="KW-1185">Reference proteome</keyword>
<dbReference type="GO" id="GO:0005634">
    <property type="term" value="C:nucleus"/>
    <property type="evidence" value="ECO:0007669"/>
    <property type="project" value="InterPro"/>
</dbReference>
<proteinExistence type="predicted"/>